<keyword evidence="3" id="KW-1185">Reference proteome</keyword>
<accession>G7JYD2</accession>
<proteinExistence type="predicted"/>
<reference evidence="1 3" key="1">
    <citation type="journal article" date="2011" name="Nature">
        <title>The Medicago genome provides insight into the evolution of rhizobial symbioses.</title>
        <authorList>
            <person name="Young N.D."/>
            <person name="Debelle F."/>
            <person name="Oldroyd G.E."/>
            <person name="Geurts R."/>
            <person name="Cannon S.B."/>
            <person name="Udvardi M.K."/>
            <person name="Benedito V.A."/>
            <person name="Mayer K.F."/>
            <person name="Gouzy J."/>
            <person name="Schoof H."/>
            <person name="Van de Peer Y."/>
            <person name="Proost S."/>
            <person name="Cook D.R."/>
            <person name="Meyers B.C."/>
            <person name="Spannagl M."/>
            <person name="Cheung F."/>
            <person name="De Mita S."/>
            <person name="Krishnakumar V."/>
            <person name="Gundlach H."/>
            <person name="Zhou S."/>
            <person name="Mudge J."/>
            <person name="Bharti A.K."/>
            <person name="Murray J.D."/>
            <person name="Naoumkina M.A."/>
            <person name="Rosen B."/>
            <person name="Silverstein K.A."/>
            <person name="Tang H."/>
            <person name="Rombauts S."/>
            <person name="Zhao P.X."/>
            <person name="Zhou P."/>
            <person name="Barbe V."/>
            <person name="Bardou P."/>
            <person name="Bechner M."/>
            <person name="Bellec A."/>
            <person name="Berger A."/>
            <person name="Berges H."/>
            <person name="Bidwell S."/>
            <person name="Bisseling T."/>
            <person name="Choisne N."/>
            <person name="Couloux A."/>
            <person name="Denny R."/>
            <person name="Deshpande S."/>
            <person name="Dai X."/>
            <person name="Doyle J.J."/>
            <person name="Dudez A.M."/>
            <person name="Farmer A.D."/>
            <person name="Fouteau S."/>
            <person name="Franken C."/>
            <person name="Gibelin C."/>
            <person name="Gish J."/>
            <person name="Goldstein S."/>
            <person name="Gonzalez A.J."/>
            <person name="Green P.J."/>
            <person name="Hallab A."/>
            <person name="Hartog M."/>
            <person name="Hua A."/>
            <person name="Humphray S.J."/>
            <person name="Jeong D.H."/>
            <person name="Jing Y."/>
            <person name="Jocker A."/>
            <person name="Kenton S.M."/>
            <person name="Kim D.J."/>
            <person name="Klee K."/>
            <person name="Lai H."/>
            <person name="Lang C."/>
            <person name="Lin S."/>
            <person name="Macmil S.L."/>
            <person name="Magdelenat G."/>
            <person name="Matthews L."/>
            <person name="McCorrison J."/>
            <person name="Monaghan E.L."/>
            <person name="Mun J.H."/>
            <person name="Najar F.Z."/>
            <person name="Nicholson C."/>
            <person name="Noirot C."/>
            <person name="O'Bleness M."/>
            <person name="Paule C.R."/>
            <person name="Poulain J."/>
            <person name="Prion F."/>
            <person name="Qin B."/>
            <person name="Qu C."/>
            <person name="Retzel E.F."/>
            <person name="Riddle C."/>
            <person name="Sallet E."/>
            <person name="Samain S."/>
            <person name="Samson N."/>
            <person name="Sanders I."/>
            <person name="Saurat O."/>
            <person name="Scarpelli C."/>
            <person name="Schiex T."/>
            <person name="Segurens B."/>
            <person name="Severin A.J."/>
            <person name="Sherrier D.J."/>
            <person name="Shi R."/>
            <person name="Sims S."/>
            <person name="Singer S.R."/>
            <person name="Sinharoy S."/>
            <person name="Sterck L."/>
            <person name="Viollet A."/>
            <person name="Wang B.B."/>
            <person name="Wang K."/>
            <person name="Wang M."/>
            <person name="Wang X."/>
            <person name="Warfsmann J."/>
            <person name="Weissenbach J."/>
            <person name="White D.D."/>
            <person name="White J.D."/>
            <person name="Wiley G.B."/>
            <person name="Wincker P."/>
            <person name="Xing Y."/>
            <person name="Yang L."/>
            <person name="Yao Z."/>
            <person name="Ying F."/>
            <person name="Zhai J."/>
            <person name="Zhou L."/>
            <person name="Zuber A."/>
            <person name="Denarie J."/>
            <person name="Dixon R.A."/>
            <person name="May G.D."/>
            <person name="Schwartz D.C."/>
            <person name="Rogers J."/>
            <person name="Quetier F."/>
            <person name="Town C.D."/>
            <person name="Roe B.A."/>
        </authorList>
    </citation>
    <scope>NUCLEOTIDE SEQUENCE [LARGE SCALE GENOMIC DNA]</scope>
    <source>
        <strain evidence="1">A17</strain>
        <strain evidence="2 3">cv. Jemalong A17</strain>
    </source>
</reference>
<evidence type="ECO:0000313" key="3">
    <source>
        <dbReference type="Proteomes" id="UP000002051"/>
    </source>
</evidence>
<evidence type="ECO:0000313" key="1">
    <source>
        <dbReference type="EMBL" id="AES97451.1"/>
    </source>
</evidence>
<sequence length="57" mass="6377">MFENKSYFHELTSLHTPVHEDVRTLAYFSLNSGGNASANTKALINLSTCDINTLLYL</sequence>
<dbReference type="PaxDb" id="3880-AES97451"/>
<dbReference type="Proteomes" id="UP000002051">
    <property type="component" value="Chromosome 5"/>
</dbReference>
<dbReference type="AlphaFoldDB" id="G7JYD2"/>
<name>G7JYD2_MEDTR</name>
<dbReference type="HOGENOM" id="CLU_2999500_0_0_1"/>
<gene>
    <name evidence="1" type="ordered locus">MTR_5g054610</name>
</gene>
<organism evidence="1 3">
    <name type="scientific">Medicago truncatula</name>
    <name type="common">Barrel medic</name>
    <name type="synonym">Medicago tribuloides</name>
    <dbReference type="NCBI Taxonomy" id="3880"/>
    <lineage>
        <taxon>Eukaryota</taxon>
        <taxon>Viridiplantae</taxon>
        <taxon>Streptophyta</taxon>
        <taxon>Embryophyta</taxon>
        <taxon>Tracheophyta</taxon>
        <taxon>Spermatophyta</taxon>
        <taxon>Magnoliopsida</taxon>
        <taxon>eudicotyledons</taxon>
        <taxon>Gunneridae</taxon>
        <taxon>Pentapetalae</taxon>
        <taxon>rosids</taxon>
        <taxon>fabids</taxon>
        <taxon>Fabales</taxon>
        <taxon>Fabaceae</taxon>
        <taxon>Papilionoideae</taxon>
        <taxon>50 kb inversion clade</taxon>
        <taxon>NPAAA clade</taxon>
        <taxon>Hologalegina</taxon>
        <taxon>IRL clade</taxon>
        <taxon>Trifolieae</taxon>
        <taxon>Medicago</taxon>
    </lineage>
</organism>
<dbReference type="EMBL" id="CM001221">
    <property type="protein sequence ID" value="AES97451.1"/>
    <property type="molecule type" value="Genomic_DNA"/>
</dbReference>
<reference evidence="1 3" key="2">
    <citation type="journal article" date="2014" name="BMC Genomics">
        <title>An improved genome release (version Mt4.0) for the model legume Medicago truncatula.</title>
        <authorList>
            <person name="Tang H."/>
            <person name="Krishnakumar V."/>
            <person name="Bidwell S."/>
            <person name="Rosen B."/>
            <person name="Chan A."/>
            <person name="Zhou S."/>
            <person name="Gentzbittel L."/>
            <person name="Childs K.L."/>
            <person name="Yandell M."/>
            <person name="Gundlach H."/>
            <person name="Mayer K.F."/>
            <person name="Schwartz D.C."/>
            <person name="Town C.D."/>
        </authorList>
    </citation>
    <scope>GENOME REANNOTATION</scope>
    <source>
        <strain evidence="2 3">cv. Jemalong A17</strain>
    </source>
</reference>
<evidence type="ECO:0000313" key="2">
    <source>
        <dbReference type="EnsemblPlants" id="AES97451"/>
    </source>
</evidence>
<reference evidence="2" key="3">
    <citation type="submission" date="2015-04" db="UniProtKB">
        <authorList>
            <consortium name="EnsemblPlants"/>
        </authorList>
    </citation>
    <scope>IDENTIFICATION</scope>
    <source>
        <strain evidence="2">cv. Jemalong A17</strain>
    </source>
</reference>
<protein>
    <submittedName>
        <fullName evidence="1 2">Uncharacterized protein</fullName>
    </submittedName>
</protein>
<dbReference type="EnsemblPlants" id="AES97451">
    <property type="protein sequence ID" value="AES97451"/>
    <property type="gene ID" value="MTR_5g054610"/>
</dbReference>